<dbReference type="Proteomes" id="UP001489719">
    <property type="component" value="Unassembled WGS sequence"/>
</dbReference>
<comment type="caution">
    <text evidence="1">The sequence shown here is derived from an EMBL/GenBank/DDBJ whole genome shotgun (WGS) entry which is preliminary data.</text>
</comment>
<sequence>MWEYYQYPPSIAAAIVFVIFFTLVTVIHVYLLFRTKTWYFIQGWGGCGYPPNFPIHPPSALLKWADMYPPFHSMTDIRKYAILL</sequence>
<dbReference type="EMBL" id="MU970036">
    <property type="protein sequence ID" value="KAK9326115.1"/>
    <property type="molecule type" value="Genomic_DNA"/>
</dbReference>
<protein>
    <submittedName>
        <fullName evidence="1">Uncharacterized protein</fullName>
    </submittedName>
</protein>
<keyword evidence="2" id="KW-1185">Reference proteome</keyword>
<evidence type="ECO:0000313" key="1">
    <source>
        <dbReference type="EMBL" id="KAK9326115.1"/>
    </source>
</evidence>
<accession>A0ACC3TZA4</accession>
<gene>
    <name evidence="1" type="ORF">V1517DRAFT_312765</name>
</gene>
<reference evidence="2" key="1">
    <citation type="journal article" date="2024" name="Front. Bioeng. Biotechnol.">
        <title>Genome-scale model development and genomic sequencing of the oleaginous clade Lipomyces.</title>
        <authorList>
            <person name="Czajka J.J."/>
            <person name="Han Y."/>
            <person name="Kim J."/>
            <person name="Mondo S.J."/>
            <person name="Hofstad B.A."/>
            <person name="Robles A."/>
            <person name="Haridas S."/>
            <person name="Riley R."/>
            <person name="LaButti K."/>
            <person name="Pangilinan J."/>
            <person name="Andreopoulos W."/>
            <person name="Lipzen A."/>
            <person name="Yan J."/>
            <person name="Wang M."/>
            <person name="Ng V."/>
            <person name="Grigoriev I.V."/>
            <person name="Spatafora J.W."/>
            <person name="Magnuson J.K."/>
            <person name="Baker S.E."/>
            <person name="Pomraning K.R."/>
        </authorList>
    </citation>
    <scope>NUCLEOTIDE SEQUENCE [LARGE SCALE GENOMIC DNA]</scope>
    <source>
        <strain evidence="2">CBS 10300</strain>
    </source>
</reference>
<evidence type="ECO:0000313" key="2">
    <source>
        <dbReference type="Proteomes" id="UP001489719"/>
    </source>
</evidence>
<proteinExistence type="predicted"/>
<name>A0ACC3TZA4_9ASCO</name>
<organism evidence="1 2">
    <name type="scientific">Lipomyces orientalis</name>
    <dbReference type="NCBI Taxonomy" id="1233043"/>
    <lineage>
        <taxon>Eukaryota</taxon>
        <taxon>Fungi</taxon>
        <taxon>Dikarya</taxon>
        <taxon>Ascomycota</taxon>
        <taxon>Saccharomycotina</taxon>
        <taxon>Lipomycetes</taxon>
        <taxon>Lipomycetales</taxon>
        <taxon>Lipomycetaceae</taxon>
        <taxon>Lipomyces</taxon>
    </lineage>
</organism>